<proteinExistence type="predicted"/>
<feature type="region of interest" description="Disordered" evidence="1">
    <location>
        <begin position="1"/>
        <end position="24"/>
    </location>
</feature>
<keyword evidence="3" id="KW-1185">Reference proteome</keyword>
<accession>A0ABS8XNY4</accession>
<comment type="caution">
    <text evidence="2">The sequence shown here is derived from an EMBL/GenBank/DDBJ whole genome shotgun (WGS) entry which is preliminary data.</text>
</comment>
<gene>
    <name evidence="2" type="ORF">LXT13_03235</name>
</gene>
<evidence type="ECO:0000313" key="3">
    <source>
        <dbReference type="Proteomes" id="UP001200741"/>
    </source>
</evidence>
<organism evidence="2 3">
    <name type="scientific">Pelomonas cellulosilytica</name>
    <dbReference type="NCBI Taxonomy" id="2906762"/>
    <lineage>
        <taxon>Bacteria</taxon>
        <taxon>Pseudomonadati</taxon>
        <taxon>Pseudomonadota</taxon>
        <taxon>Betaproteobacteria</taxon>
        <taxon>Burkholderiales</taxon>
        <taxon>Sphaerotilaceae</taxon>
        <taxon>Roseateles</taxon>
    </lineage>
</organism>
<evidence type="ECO:0000256" key="1">
    <source>
        <dbReference type="SAM" id="MobiDB-lite"/>
    </source>
</evidence>
<feature type="compositionally biased region" description="Polar residues" evidence="1">
    <location>
        <begin position="1"/>
        <end position="23"/>
    </location>
</feature>
<dbReference type="RefSeq" id="WP_233370160.1">
    <property type="nucleotide sequence ID" value="NZ_JAJTWU010000001.1"/>
</dbReference>
<name>A0ABS8XNY4_9BURK</name>
<dbReference type="EMBL" id="JAJTWU010000001">
    <property type="protein sequence ID" value="MCE4553460.1"/>
    <property type="molecule type" value="Genomic_DNA"/>
</dbReference>
<reference evidence="2 3" key="1">
    <citation type="submission" date="2021-12" db="EMBL/GenBank/DDBJ databases">
        <title>Genome seq of P8.</title>
        <authorList>
            <person name="Seo T."/>
        </authorList>
    </citation>
    <scope>NUCLEOTIDE SEQUENCE [LARGE SCALE GENOMIC DNA]</scope>
    <source>
        <strain evidence="2 3">P8</strain>
    </source>
</reference>
<protein>
    <submittedName>
        <fullName evidence="2">Uncharacterized protein</fullName>
    </submittedName>
</protein>
<dbReference type="Proteomes" id="UP001200741">
    <property type="component" value="Unassembled WGS sequence"/>
</dbReference>
<evidence type="ECO:0000313" key="2">
    <source>
        <dbReference type="EMBL" id="MCE4553460.1"/>
    </source>
</evidence>
<sequence length="83" mass="8703">MPTVSSSPIGPTDVPTTPAQTDPQDLDSVYQALVQGVGHELVTDANVEALIRRAEADHHPVLAAELREWRSPCGDDSGSTPAG</sequence>